<evidence type="ECO:0000256" key="3">
    <source>
        <dbReference type="ARBA" id="ARBA00022676"/>
    </source>
</evidence>
<proteinExistence type="predicted"/>
<dbReference type="GO" id="GO:0016757">
    <property type="term" value="F:glycosyltransferase activity"/>
    <property type="evidence" value="ECO:0007669"/>
    <property type="project" value="UniProtKB-KW"/>
</dbReference>
<evidence type="ECO:0000256" key="4">
    <source>
        <dbReference type="ARBA" id="ARBA00022679"/>
    </source>
</evidence>
<keyword evidence="5 8" id="KW-0812">Transmembrane</keyword>
<name>A0ABY4G9A3_9BACT</name>
<dbReference type="InterPro" id="IPR038731">
    <property type="entry name" value="RgtA/B/C-like"/>
</dbReference>
<feature type="transmembrane region" description="Helical" evidence="8">
    <location>
        <begin position="151"/>
        <end position="169"/>
    </location>
</feature>
<evidence type="ECO:0000256" key="7">
    <source>
        <dbReference type="ARBA" id="ARBA00023136"/>
    </source>
</evidence>
<feature type="transmembrane region" description="Helical" evidence="8">
    <location>
        <begin position="334"/>
        <end position="351"/>
    </location>
</feature>
<keyword evidence="7 8" id="KW-0472">Membrane</keyword>
<evidence type="ECO:0000313" key="11">
    <source>
        <dbReference type="Proteomes" id="UP000830401"/>
    </source>
</evidence>
<feature type="transmembrane region" description="Helical" evidence="8">
    <location>
        <begin position="278"/>
        <end position="300"/>
    </location>
</feature>
<gene>
    <name evidence="10" type="ORF">MUN86_05520</name>
</gene>
<keyword evidence="6 8" id="KW-1133">Transmembrane helix</keyword>
<evidence type="ECO:0000313" key="10">
    <source>
        <dbReference type="EMBL" id="UOQ67342.1"/>
    </source>
</evidence>
<evidence type="ECO:0000256" key="1">
    <source>
        <dbReference type="ARBA" id="ARBA00004651"/>
    </source>
</evidence>
<dbReference type="EMBL" id="CP095061">
    <property type="protein sequence ID" value="UOQ67342.1"/>
    <property type="molecule type" value="Genomic_DNA"/>
</dbReference>
<evidence type="ECO:0000259" key="9">
    <source>
        <dbReference type="Pfam" id="PF13231"/>
    </source>
</evidence>
<feature type="transmembrane region" description="Helical" evidence="8">
    <location>
        <begin position="126"/>
        <end position="144"/>
    </location>
</feature>
<feature type="transmembrane region" description="Helical" evidence="8">
    <location>
        <begin position="88"/>
        <end position="106"/>
    </location>
</feature>
<feature type="transmembrane region" description="Helical" evidence="8">
    <location>
        <begin position="403"/>
        <end position="422"/>
    </location>
</feature>
<dbReference type="PANTHER" id="PTHR33908:SF3">
    <property type="entry name" value="UNDECAPRENYL PHOSPHATE-ALPHA-4-AMINO-4-DEOXY-L-ARABINOSE ARABINOSYL TRANSFERASE"/>
    <property type="match status" value="1"/>
</dbReference>
<feature type="transmembrane region" description="Helical" evidence="8">
    <location>
        <begin position="12"/>
        <end position="30"/>
    </location>
</feature>
<organism evidence="10 11">
    <name type="scientific">Hymenobacter volaticus</name>
    <dbReference type="NCBI Taxonomy" id="2932254"/>
    <lineage>
        <taxon>Bacteria</taxon>
        <taxon>Pseudomonadati</taxon>
        <taxon>Bacteroidota</taxon>
        <taxon>Cytophagia</taxon>
        <taxon>Cytophagales</taxon>
        <taxon>Hymenobacteraceae</taxon>
        <taxon>Hymenobacter</taxon>
    </lineage>
</organism>
<feature type="transmembrane region" description="Helical" evidence="8">
    <location>
        <begin position="312"/>
        <end position="328"/>
    </location>
</feature>
<dbReference type="PANTHER" id="PTHR33908">
    <property type="entry name" value="MANNOSYLTRANSFERASE YKCB-RELATED"/>
    <property type="match status" value="1"/>
</dbReference>
<keyword evidence="2" id="KW-1003">Cell membrane</keyword>
<evidence type="ECO:0000256" key="2">
    <source>
        <dbReference type="ARBA" id="ARBA00022475"/>
    </source>
</evidence>
<keyword evidence="11" id="KW-1185">Reference proteome</keyword>
<feature type="transmembrane region" description="Helical" evidence="8">
    <location>
        <begin position="372"/>
        <end position="391"/>
    </location>
</feature>
<accession>A0ABY4G9A3</accession>
<dbReference type="Proteomes" id="UP000830401">
    <property type="component" value="Chromosome"/>
</dbReference>
<feature type="domain" description="Glycosyltransferase RgtA/B/C/D-like" evidence="9">
    <location>
        <begin position="66"/>
        <end position="208"/>
    </location>
</feature>
<feature type="transmembrane region" description="Helical" evidence="8">
    <location>
        <begin position="429"/>
        <end position="452"/>
    </location>
</feature>
<keyword evidence="3 10" id="KW-0328">Glycosyltransferase</keyword>
<feature type="transmembrane region" description="Helical" evidence="8">
    <location>
        <begin position="195"/>
        <end position="214"/>
    </location>
</feature>
<dbReference type="InterPro" id="IPR050297">
    <property type="entry name" value="LipidA_mod_glycosyltrf_83"/>
</dbReference>
<sequence>MRSSLTESSWLRPFTVLLVCFFSCFVHLGAPEVNLMEARNFVAAREMVQGGSWLIPTMNGALRVAKPPLPTWAVAVTQKLTGLTQDPGILRLPAAIMTTLLVFFFWGLVRELIRAQPGEAEAPGRTAWLATLVLASSLLVVTVGREGHWDIFANSFLVGSLWALARGWFAKSSSWRWFALSGLLLGCSMLSKGPVALYAVLLPFLASFGVLRFYPERGPMRPRRWGLLLALVLGLIVGTAWPIYLAVQHTVAPAALAVARVEVTSWGERHVQPFWEYWNFPVFTGIWTPIALLVLAVPFARSRAGRYIPYRAALAWLLIAFLLLSLVPEKKERYLLPLMPPLALLIGGLLRHLETVLRNGLRPRPEATLVRIWAGLLAVASCLFPVVLVFMKLPAYGPGSVPFAVTVVVFLLLAAAIIRWGFRQYQVPVLMASSITAMALLLALLAPAYPLWTNRRAEAGLRHIAALRGNPVLANLPWYTLEELHIKRVWDAGRAAPSWPRTPDSVLVRPRGPIAVLTGSNIAKQLPRAWRDQVRLQVVDSFYLDRQRKDGRWRVTLVTPISVTERPGN</sequence>
<evidence type="ECO:0000256" key="6">
    <source>
        <dbReference type="ARBA" id="ARBA00022989"/>
    </source>
</evidence>
<evidence type="ECO:0000256" key="8">
    <source>
        <dbReference type="SAM" id="Phobius"/>
    </source>
</evidence>
<reference evidence="10" key="1">
    <citation type="submission" date="2022-04" db="EMBL/GenBank/DDBJ databases">
        <title>Hymenobacter sp. isolated from the air.</title>
        <authorList>
            <person name="Won M."/>
            <person name="Lee C.-M."/>
            <person name="Woen H.-Y."/>
            <person name="Kwon S.-W."/>
        </authorList>
    </citation>
    <scope>NUCLEOTIDE SEQUENCE</scope>
    <source>
        <strain evidence="10">5420S-77</strain>
    </source>
</reference>
<dbReference type="EC" id="2.4.-.-" evidence="10"/>
<keyword evidence="4 10" id="KW-0808">Transferase</keyword>
<feature type="transmembrane region" description="Helical" evidence="8">
    <location>
        <begin position="226"/>
        <end position="247"/>
    </location>
</feature>
<dbReference type="RefSeq" id="WP_245122722.1">
    <property type="nucleotide sequence ID" value="NZ_CP095061.1"/>
</dbReference>
<protein>
    <submittedName>
        <fullName evidence="10">Glycosyltransferase family 39 protein</fullName>
        <ecNumber evidence="10">2.4.-.-</ecNumber>
    </submittedName>
</protein>
<evidence type="ECO:0000256" key="5">
    <source>
        <dbReference type="ARBA" id="ARBA00022692"/>
    </source>
</evidence>
<comment type="subcellular location">
    <subcellularLocation>
        <location evidence="1">Cell membrane</location>
        <topology evidence="1">Multi-pass membrane protein</topology>
    </subcellularLocation>
</comment>
<dbReference type="Pfam" id="PF13231">
    <property type="entry name" value="PMT_2"/>
    <property type="match status" value="1"/>
</dbReference>